<feature type="transmembrane region" description="Helical" evidence="1">
    <location>
        <begin position="100"/>
        <end position="119"/>
    </location>
</feature>
<dbReference type="RefSeq" id="WP_121835165.1">
    <property type="nucleotide sequence ID" value="NZ_CP163513.1"/>
</dbReference>
<feature type="transmembrane region" description="Helical" evidence="1">
    <location>
        <begin position="177"/>
        <end position="196"/>
    </location>
</feature>
<evidence type="ECO:0000313" key="2">
    <source>
        <dbReference type="EMBL" id="RLY03588.1"/>
    </source>
</evidence>
<keyword evidence="3" id="KW-1185">Reference proteome</keyword>
<feature type="transmembrane region" description="Helical" evidence="1">
    <location>
        <begin position="139"/>
        <end position="157"/>
    </location>
</feature>
<evidence type="ECO:0000313" key="3">
    <source>
        <dbReference type="Proteomes" id="UP000279194"/>
    </source>
</evidence>
<keyword evidence="1" id="KW-1133">Transmembrane helix</keyword>
<dbReference type="EMBL" id="RCVM01000007">
    <property type="protein sequence ID" value="RLY03588.1"/>
    <property type="molecule type" value="Genomic_DNA"/>
</dbReference>
<feature type="transmembrane region" description="Helical" evidence="1">
    <location>
        <begin position="6"/>
        <end position="24"/>
    </location>
</feature>
<evidence type="ECO:0000256" key="1">
    <source>
        <dbReference type="SAM" id="Phobius"/>
    </source>
</evidence>
<sequence>MTFVLNTIVALIVLSLVAVVILQIHKKNKPLPKREFGYLKWVIYLLNLLIVGLGLGAILGIIGLILNLFGLLDVLQEFLNVSGGQNGFSFSFEMVNQSPFATIVDMINMISVLGILICMRAFMKNIILEEIFIPNNVRLARLSTIFLVLGSLIRSGVDTSSIVMHGQYAEKTYEYSFFSLNYLLAAVLVWTMSIILEKAIAIAEENEFTI</sequence>
<gene>
    <name evidence="2" type="ORF">EAF07_04720</name>
</gene>
<accession>A0A3L9DTJ0</accession>
<dbReference type="OrthoDB" id="2235583at2"/>
<keyword evidence="1" id="KW-0812">Transmembrane</keyword>
<dbReference type="Proteomes" id="UP000279194">
    <property type="component" value="Unassembled WGS sequence"/>
</dbReference>
<name>A0A3L9DTJ0_9STRE</name>
<reference evidence="2 3" key="1">
    <citation type="submission" date="2018-10" db="EMBL/GenBank/DDBJ databases">
        <title>Streptococcus hillyeri sp. nov., isolated from equine tracheal sample.</title>
        <authorList>
            <person name="Macfadyen A.C."/>
            <person name="Waller A."/>
            <person name="Paterson G.K."/>
        </authorList>
    </citation>
    <scope>NUCLEOTIDE SEQUENCE [LARGE SCALE GENOMIC DNA]</scope>
    <source>
        <strain evidence="2 3">28462</strain>
    </source>
</reference>
<keyword evidence="1" id="KW-0472">Membrane</keyword>
<dbReference type="AlphaFoldDB" id="A0A3L9DTJ0"/>
<proteinExistence type="predicted"/>
<feature type="transmembrane region" description="Helical" evidence="1">
    <location>
        <begin position="45"/>
        <end position="69"/>
    </location>
</feature>
<protein>
    <submittedName>
        <fullName evidence="2">DUF2975 domain-containing protein</fullName>
    </submittedName>
</protein>
<organism evidence="2 3">
    <name type="scientific">Streptococcus hillyeri</name>
    <dbReference type="NCBI Taxonomy" id="2282420"/>
    <lineage>
        <taxon>Bacteria</taxon>
        <taxon>Bacillati</taxon>
        <taxon>Bacillota</taxon>
        <taxon>Bacilli</taxon>
        <taxon>Lactobacillales</taxon>
        <taxon>Streptococcaceae</taxon>
        <taxon>Streptococcus</taxon>
    </lineage>
</organism>
<comment type="caution">
    <text evidence="2">The sequence shown here is derived from an EMBL/GenBank/DDBJ whole genome shotgun (WGS) entry which is preliminary data.</text>
</comment>